<feature type="transmembrane region" description="Helical" evidence="1">
    <location>
        <begin position="76"/>
        <end position="95"/>
    </location>
</feature>
<reference evidence="3" key="1">
    <citation type="journal article" date="2023" name="GigaByte">
        <title>Genome assembly of the bearded iris, Iris pallida Lam.</title>
        <authorList>
            <person name="Bruccoleri R.E."/>
            <person name="Oakeley E.J."/>
            <person name="Faust A.M.E."/>
            <person name="Altorfer M."/>
            <person name="Dessus-Babus S."/>
            <person name="Burckhardt D."/>
            <person name="Oertli M."/>
            <person name="Naumann U."/>
            <person name="Petersen F."/>
            <person name="Wong J."/>
        </authorList>
    </citation>
    <scope>NUCLEOTIDE SEQUENCE</scope>
    <source>
        <strain evidence="3">GSM-AAB239-AS_SAM_17_03QT</strain>
    </source>
</reference>
<keyword evidence="4" id="KW-1185">Reference proteome</keyword>
<evidence type="ECO:0000313" key="2">
    <source>
        <dbReference type="EMBL" id="KAJ6830837.1"/>
    </source>
</evidence>
<evidence type="ECO:0008006" key="5">
    <source>
        <dbReference type="Google" id="ProtNLM"/>
    </source>
</evidence>
<reference evidence="3" key="2">
    <citation type="submission" date="2023-04" db="EMBL/GenBank/DDBJ databases">
        <authorList>
            <person name="Bruccoleri R.E."/>
            <person name="Oakeley E.J."/>
            <person name="Faust A.-M."/>
            <person name="Dessus-Babus S."/>
            <person name="Altorfer M."/>
            <person name="Burckhardt D."/>
            <person name="Oertli M."/>
            <person name="Naumann U."/>
            <person name="Petersen F."/>
            <person name="Wong J."/>
        </authorList>
    </citation>
    <scope>NUCLEOTIDE SEQUENCE</scope>
    <source>
        <strain evidence="3">GSM-AAB239-AS_SAM_17_03QT</strain>
        <tissue evidence="3">Leaf</tissue>
    </source>
</reference>
<dbReference type="EMBL" id="JANAVB010017196">
    <property type="protein sequence ID" value="KAJ6830837.1"/>
    <property type="molecule type" value="Genomic_DNA"/>
</dbReference>
<comment type="caution">
    <text evidence="3">The sequence shown here is derived from an EMBL/GenBank/DDBJ whole genome shotgun (WGS) entry which is preliminary data.</text>
</comment>
<organism evidence="3 4">
    <name type="scientific">Iris pallida</name>
    <name type="common">Sweet iris</name>
    <dbReference type="NCBI Taxonomy" id="29817"/>
    <lineage>
        <taxon>Eukaryota</taxon>
        <taxon>Viridiplantae</taxon>
        <taxon>Streptophyta</taxon>
        <taxon>Embryophyta</taxon>
        <taxon>Tracheophyta</taxon>
        <taxon>Spermatophyta</taxon>
        <taxon>Magnoliopsida</taxon>
        <taxon>Liliopsida</taxon>
        <taxon>Asparagales</taxon>
        <taxon>Iridaceae</taxon>
        <taxon>Iridoideae</taxon>
        <taxon>Irideae</taxon>
        <taxon>Iris</taxon>
    </lineage>
</organism>
<dbReference type="EMBL" id="JANAVB010010999">
    <property type="protein sequence ID" value="KAJ6838002.1"/>
    <property type="molecule type" value="Genomic_DNA"/>
</dbReference>
<sequence>MEEAEIGDVRQRTAGAYKTSGGTSIHITALDGIVNVNSLFTLAIFVGLAWNPSAPTDAPTSDCAAGPSYVESMVCFHVYSFASFLFSSLVALCLKQVARVSCRVNGVALRAGILASAVGSFCGCGCLMLALVDMVQIKLGKIGCSGGATLGAVVPLVTLIPAAMLIYVGIIFYAFSH</sequence>
<feature type="transmembrane region" description="Helical" evidence="1">
    <location>
        <begin position="107"/>
        <end position="132"/>
    </location>
</feature>
<dbReference type="PANTHER" id="PTHR33430">
    <property type="entry name" value="MATERNAL EFFECT EMBRYO ARREST PROTEIN"/>
    <property type="match status" value="1"/>
</dbReference>
<dbReference type="Proteomes" id="UP001140949">
    <property type="component" value="Unassembled WGS sequence"/>
</dbReference>
<keyword evidence="1" id="KW-1133">Transmembrane helix</keyword>
<feature type="transmembrane region" description="Helical" evidence="1">
    <location>
        <begin position="27"/>
        <end position="50"/>
    </location>
</feature>
<keyword evidence="1" id="KW-0812">Transmembrane</keyword>
<evidence type="ECO:0000313" key="4">
    <source>
        <dbReference type="Proteomes" id="UP001140949"/>
    </source>
</evidence>
<dbReference type="AlphaFoldDB" id="A0AAX6HB99"/>
<evidence type="ECO:0000313" key="3">
    <source>
        <dbReference type="EMBL" id="KAJ6838002.1"/>
    </source>
</evidence>
<evidence type="ECO:0000256" key="1">
    <source>
        <dbReference type="SAM" id="Phobius"/>
    </source>
</evidence>
<keyword evidence="1" id="KW-0472">Membrane</keyword>
<proteinExistence type="predicted"/>
<protein>
    <recommendedName>
        <fullName evidence="5">Maternal effect embryo arrest 60</fullName>
    </recommendedName>
</protein>
<dbReference type="PANTHER" id="PTHR33430:SF7">
    <property type="entry name" value="OS07G0240400 PROTEIN"/>
    <property type="match status" value="1"/>
</dbReference>
<name>A0AAX6HB99_IRIPA</name>
<gene>
    <name evidence="3" type="ORF">M6B38_322175</name>
    <name evidence="2" type="ORF">M6B38_352400</name>
</gene>
<feature type="transmembrane region" description="Helical" evidence="1">
    <location>
        <begin position="152"/>
        <end position="175"/>
    </location>
</feature>
<accession>A0AAX6HB99</accession>